<gene>
    <name evidence="1" type="ORF">SJ2017_2550</name>
</gene>
<reference evidence="1 2" key="1">
    <citation type="submission" date="2017-03" db="EMBL/GenBank/DDBJ databases">
        <title>Genome sequencing of Shewanella japonica KCTC 22435.</title>
        <authorList>
            <person name="Kim K.M."/>
        </authorList>
    </citation>
    <scope>NUCLEOTIDE SEQUENCE [LARGE SCALE GENOMIC DNA]</scope>
    <source>
        <strain evidence="1 2">KCTC 22435</strain>
    </source>
</reference>
<organism evidence="1 2">
    <name type="scientific">Shewanella japonica</name>
    <dbReference type="NCBI Taxonomy" id="93973"/>
    <lineage>
        <taxon>Bacteria</taxon>
        <taxon>Pseudomonadati</taxon>
        <taxon>Pseudomonadota</taxon>
        <taxon>Gammaproteobacteria</taxon>
        <taxon>Alteromonadales</taxon>
        <taxon>Shewanellaceae</taxon>
        <taxon>Shewanella</taxon>
    </lineage>
</organism>
<dbReference type="EMBL" id="CP020472">
    <property type="protein sequence ID" value="ARD22840.1"/>
    <property type="molecule type" value="Genomic_DNA"/>
</dbReference>
<proteinExistence type="predicted"/>
<evidence type="ECO:0000313" key="1">
    <source>
        <dbReference type="EMBL" id="ARD22840.1"/>
    </source>
</evidence>
<name>A0ABN4YKC7_9GAMM</name>
<sequence>MSELTDIKMTSDLSPTNNEQIKFGHKNAKMAFYLPTAPIIPTDTELTLPDTSKIIELNGNHWRKIFTIMAKITAENNSADCWKKRRADLFTTKSEAHDSTCLIINSAGIDPHAEVHILCGQVTYERLQHSIETHMGVNWQDELTELGEKQKVMAHKQVLIAPYLDYRQFPNQLIEAVRDYLKQY</sequence>
<accession>A0ABN4YKC7</accession>
<evidence type="ECO:0000313" key="2">
    <source>
        <dbReference type="Proteomes" id="UP000191820"/>
    </source>
</evidence>
<dbReference type="Proteomes" id="UP000191820">
    <property type="component" value="Chromosome"/>
</dbReference>
<dbReference type="InterPro" id="IPR054222">
    <property type="entry name" value="DUF6942"/>
</dbReference>
<dbReference type="Pfam" id="PF22098">
    <property type="entry name" value="DUF6942"/>
    <property type="match status" value="1"/>
</dbReference>
<protein>
    <submittedName>
        <fullName evidence="1">Uncharacterized protein</fullName>
    </submittedName>
</protein>
<keyword evidence="2" id="KW-1185">Reference proteome</keyword>